<dbReference type="GO" id="GO:0015097">
    <property type="term" value="F:mercury ion transmembrane transporter activity"/>
    <property type="evidence" value="ECO:0007669"/>
    <property type="project" value="InterPro"/>
</dbReference>
<dbReference type="InterPro" id="IPR004891">
    <property type="entry name" value="Mercury-R_MerC"/>
</dbReference>
<dbReference type="EMBL" id="CP013187">
    <property type="protein sequence ID" value="ALO42584.1"/>
    <property type="molecule type" value="Genomic_DNA"/>
</dbReference>
<keyword evidence="1" id="KW-1133">Transmembrane helix</keyword>
<feature type="transmembrane region" description="Helical" evidence="1">
    <location>
        <begin position="74"/>
        <end position="93"/>
    </location>
</feature>
<sequence>MRDLTSKLDKFAISFSALCVLHCLLLPLITALLPAVGAMFFSDESFHRWLLVGVLLTSLGGLTLGCKKHKQWQLFGYGSFGIVVLLFAAFFAHDLMPAEGEKLLTIFGSLIVAFSHYKNFNACQTGKCH</sequence>
<reference evidence="2 3" key="1">
    <citation type="submission" date="2015-11" db="EMBL/GenBank/DDBJ databases">
        <authorList>
            <person name="Zhang Y."/>
            <person name="Guo Z."/>
        </authorList>
    </citation>
    <scope>NUCLEOTIDE SEQUENCE [LARGE SCALE GENOMIC DNA]</scope>
    <source>
        <strain evidence="2 3">KCTC 12086</strain>
    </source>
</reference>
<gene>
    <name evidence="2" type="ORF">PP2015_2086</name>
</gene>
<proteinExistence type="predicted"/>
<dbReference type="PATRIC" id="fig|161398.10.peg.2122"/>
<protein>
    <recommendedName>
        <fullName evidence="4">MerC domain-containing protein</fullName>
    </recommendedName>
</protein>
<dbReference type="GO" id="GO:0016020">
    <property type="term" value="C:membrane"/>
    <property type="evidence" value="ECO:0007669"/>
    <property type="project" value="InterPro"/>
</dbReference>
<evidence type="ECO:0000313" key="2">
    <source>
        <dbReference type="EMBL" id="ALO42584.1"/>
    </source>
</evidence>
<accession>A0A0S2K391</accession>
<dbReference type="Pfam" id="PF03203">
    <property type="entry name" value="MerC"/>
    <property type="match status" value="1"/>
</dbReference>
<keyword evidence="3" id="KW-1185">Reference proteome</keyword>
<dbReference type="RefSeq" id="WP_058030252.1">
    <property type="nucleotide sequence ID" value="NZ_CP013187.1"/>
</dbReference>
<dbReference type="Proteomes" id="UP000061457">
    <property type="component" value="Chromosome I"/>
</dbReference>
<dbReference type="STRING" id="161398.PP2015_2086"/>
<dbReference type="AlphaFoldDB" id="A0A0S2K391"/>
<feature type="transmembrane region" description="Helical" evidence="1">
    <location>
        <begin position="46"/>
        <end position="65"/>
    </location>
</feature>
<keyword evidence="1" id="KW-0472">Membrane</keyword>
<evidence type="ECO:0008006" key="4">
    <source>
        <dbReference type="Google" id="ProtNLM"/>
    </source>
</evidence>
<organism evidence="2 3">
    <name type="scientific">Pseudoalteromonas phenolica</name>
    <dbReference type="NCBI Taxonomy" id="161398"/>
    <lineage>
        <taxon>Bacteria</taxon>
        <taxon>Pseudomonadati</taxon>
        <taxon>Pseudomonadota</taxon>
        <taxon>Gammaproteobacteria</taxon>
        <taxon>Alteromonadales</taxon>
        <taxon>Pseudoalteromonadaceae</taxon>
        <taxon>Pseudoalteromonas</taxon>
    </lineage>
</organism>
<evidence type="ECO:0000313" key="3">
    <source>
        <dbReference type="Proteomes" id="UP000061457"/>
    </source>
</evidence>
<evidence type="ECO:0000256" key="1">
    <source>
        <dbReference type="SAM" id="Phobius"/>
    </source>
</evidence>
<dbReference type="OrthoDB" id="34373at2"/>
<feature type="transmembrane region" description="Helical" evidence="1">
    <location>
        <begin position="12"/>
        <end position="40"/>
    </location>
</feature>
<dbReference type="KEGG" id="pphe:PP2015_2086"/>
<keyword evidence="1" id="KW-0812">Transmembrane</keyword>
<name>A0A0S2K391_9GAMM</name>